<gene>
    <name evidence="1" type="ORF">MENT_LOCUS59157</name>
</gene>
<proteinExistence type="predicted"/>
<accession>A0A6V7Y175</accession>
<comment type="caution">
    <text evidence="1">The sequence shown here is derived from an EMBL/GenBank/DDBJ whole genome shotgun (WGS) entry which is preliminary data.</text>
</comment>
<reference evidence="1 2" key="1">
    <citation type="submission" date="2020-08" db="EMBL/GenBank/DDBJ databases">
        <authorList>
            <person name="Koutsovoulos G."/>
            <person name="Danchin GJ E."/>
        </authorList>
    </citation>
    <scope>NUCLEOTIDE SEQUENCE [LARGE SCALE GENOMIC DNA]</scope>
</reference>
<sequence length="40" mass="4417">MGIDSIASCWTRGVIRVPCRGRGTIRVVQEKFALLSTPIE</sequence>
<protein>
    <submittedName>
        <fullName evidence="1">Uncharacterized protein</fullName>
    </submittedName>
</protein>
<dbReference type="Proteomes" id="UP000580250">
    <property type="component" value="Unassembled WGS sequence"/>
</dbReference>
<evidence type="ECO:0000313" key="2">
    <source>
        <dbReference type="Proteomes" id="UP000580250"/>
    </source>
</evidence>
<name>A0A6V7Y175_MELEN</name>
<dbReference type="EMBL" id="CAJEWN010002806">
    <property type="protein sequence ID" value="CAD2205352.1"/>
    <property type="molecule type" value="Genomic_DNA"/>
</dbReference>
<organism evidence="1 2">
    <name type="scientific">Meloidogyne enterolobii</name>
    <name type="common">Root-knot nematode worm</name>
    <name type="synonym">Meloidogyne mayaguensis</name>
    <dbReference type="NCBI Taxonomy" id="390850"/>
    <lineage>
        <taxon>Eukaryota</taxon>
        <taxon>Metazoa</taxon>
        <taxon>Ecdysozoa</taxon>
        <taxon>Nematoda</taxon>
        <taxon>Chromadorea</taxon>
        <taxon>Rhabditida</taxon>
        <taxon>Tylenchina</taxon>
        <taxon>Tylenchomorpha</taxon>
        <taxon>Tylenchoidea</taxon>
        <taxon>Meloidogynidae</taxon>
        <taxon>Meloidogyninae</taxon>
        <taxon>Meloidogyne</taxon>
    </lineage>
</organism>
<evidence type="ECO:0000313" key="1">
    <source>
        <dbReference type="EMBL" id="CAD2205352.1"/>
    </source>
</evidence>
<dbReference type="AlphaFoldDB" id="A0A6V7Y175"/>